<gene>
    <name evidence="1" type="ORF">MNEG_13865</name>
</gene>
<reference evidence="1 2" key="1">
    <citation type="journal article" date="2013" name="BMC Genomics">
        <title>Reconstruction of the lipid metabolism for the microalga Monoraphidium neglectum from its genome sequence reveals characteristics suitable for biofuel production.</title>
        <authorList>
            <person name="Bogen C."/>
            <person name="Al-Dilaimi A."/>
            <person name="Albersmeier A."/>
            <person name="Wichmann J."/>
            <person name="Grundmann M."/>
            <person name="Rupp O."/>
            <person name="Lauersen K.J."/>
            <person name="Blifernez-Klassen O."/>
            <person name="Kalinowski J."/>
            <person name="Goesmann A."/>
            <person name="Mussgnug J.H."/>
            <person name="Kruse O."/>
        </authorList>
    </citation>
    <scope>NUCLEOTIDE SEQUENCE [LARGE SCALE GENOMIC DNA]</scope>
    <source>
        <strain evidence="1 2">SAG 48.87</strain>
    </source>
</reference>
<evidence type="ECO:0000313" key="1">
    <source>
        <dbReference type="EMBL" id="KIY94096.1"/>
    </source>
</evidence>
<keyword evidence="2" id="KW-1185">Reference proteome</keyword>
<dbReference type="AlphaFoldDB" id="A0A0D2LX68"/>
<dbReference type="GeneID" id="25731370"/>
<protein>
    <submittedName>
        <fullName evidence="1">Uncharacterized protein</fullName>
    </submittedName>
</protein>
<dbReference type="KEGG" id="mng:MNEG_13865"/>
<name>A0A0D2LX68_9CHLO</name>
<sequence length="216" mass="21725">MAGFGTQQWYNAPSSTLRGEVLERELGDGFLGFAAELLAAGSYETAGALSAAFASQLQHAVVTTDAARLAAVAAAAGAECEMAFSVLVAEELEAPPRGESTLLDATALDGGPRPLAFFAAPPSGADAAGRAVAFKLRHHLWRGALLTKEAAWGTAAPAATELGAVTSVVGLQEPCMLRGLGGTASSTVTPQGFGAEGTLFVLDTAIGVDASAFESG</sequence>
<dbReference type="Proteomes" id="UP000054498">
    <property type="component" value="Unassembled WGS sequence"/>
</dbReference>
<evidence type="ECO:0000313" key="2">
    <source>
        <dbReference type="Proteomes" id="UP000054498"/>
    </source>
</evidence>
<dbReference type="RefSeq" id="XP_013893116.1">
    <property type="nucleotide sequence ID" value="XM_014037662.1"/>
</dbReference>
<proteinExistence type="predicted"/>
<accession>A0A0D2LX68</accession>
<dbReference type="EMBL" id="KK104318">
    <property type="protein sequence ID" value="KIY94096.1"/>
    <property type="molecule type" value="Genomic_DNA"/>
</dbReference>
<organism evidence="1 2">
    <name type="scientific">Monoraphidium neglectum</name>
    <dbReference type="NCBI Taxonomy" id="145388"/>
    <lineage>
        <taxon>Eukaryota</taxon>
        <taxon>Viridiplantae</taxon>
        <taxon>Chlorophyta</taxon>
        <taxon>core chlorophytes</taxon>
        <taxon>Chlorophyceae</taxon>
        <taxon>CS clade</taxon>
        <taxon>Sphaeropleales</taxon>
        <taxon>Selenastraceae</taxon>
        <taxon>Monoraphidium</taxon>
    </lineage>
</organism>